<dbReference type="EMBL" id="DSUH01000356">
    <property type="protein sequence ID" value="HGU34221.1"/>
    <property type="molecule type" value="Genomic_DNA"/>
</dbReference>
<dbReference type="CDD" id="cd00267">
    <property type="entry name" value="ABC_ATPase"/>
    <property type="match status" value="1"/>
</dbReference>
<evidence type="ECO:0000313" key="2">
    <source>
        <dbReference type="EMBL" id="HGU34221.1"/>
    </source>
</evidence>
<dbReference type="Pfam" id="PF13175">
    <property type="entry name" value="AAA_15"/>
    <property type="match status" value="1"/>
</dbReference>
<organism evidence="2">
    <name type="scientific">Desulfatirhabdium butyrativorans</name>
    <dbReference type="NCBI Taxonomy" id="340467"/>
    <lineage>
        <taxon>Bacteria</taxon>
        <taxon>Pseudomonadati</taxon>
        <taxon>Thermodesulfobacteriota</taxon>
        <taxon>Desulfobacteria</taxon>
        <taxon>Desulfobacterales</taxon>
        <taxon>Desulfatirhabdiaceae</taxon>
        <taxon>Desulfatirhabdium</taxon>
    </lineage>
</organism>
<dbReference type="PANTHER" id="PTHR43581:SF4">
    <property type="entry name" value="ATP_GTP PHOSPHATASE"/>
    <property type="match status" value="1"/>
</dbReference>
<reference evidence="2" key="1">
    <citation type="journal article" date="2020" name="mSystems">
        <title>Genome- and Community-Level Interaction Insights into Carbon Utilization and Element Cycling Functions of Hydrothermarchaeota in Hydrothermal Sediment.</title>
        <authorList>
            <person name="Zhou Z."/>
            <person name="Liu Y."/>
            <person name="Xu W."/>
            <person name="Pan J."/>
            <person name="Luo Z.H."/>
            <person name="Li M."/>
        </authorList>
    </citation>
    <scope>NUCLEOTIDE SEQUENCE [LARGE SCALE GENOMIC DNA]</scope>
    <source>
        <strain evidence="2">SpSt-477</strain>
    </source>
</reference>
<feature type="domain" description="Endonuclease GajA/Old nuclease/RecF-like AAA" evidence="1">
    <location>
        <begin position="2"/>
        <end position="367"/>
    </location>
</feature>
<protein>
    <recommendedName>
        <fullName evidence="1">Endonuclease GajA/Old nuclease/RecF-like AAA domain-containing protein</fullName>
    </recommendedName>
</protein>
<dbReference type="InterPro" id="IPR051396">
    <property type="entry name" value="Bact_Antivir_Def_Nuclease"/>
</dbReference>
<proteinExistence type="predicted"/>
<dbReference type="InterPro" id="IPR027417">
    <property type="entry name" value="P-loop_NTPase"/>
</dbReference>
<dbReference type="PANTHER" id="PTHR43581">
    <property type="entry name" value="ATP/GTP PHOSPHATASE"/>
    <property type="match status" value="1"/>
</dbReference>
<dbReference type="Gene3D" id="3.40.50.300">
    <property type="entry name" value="P-loop containing nucleotide triphosphate hydrolases"/>
    <property type="match status" value="1"/>
</dbReference>
<comment type="caution">
    <text evidence="2">The sequence shown here is derived from an EMBL/GenBank/DDBJ whole genome shotgun (WGS) entry which is preliminary data.</text>
</comment>
<dbReference type="InterPro" id="IPR041685">
    <property type="entry name" value="AAA_GajA/Old/RecF-like"/>
</dbReference>
<name>A0A7C4RUA5_9BACT</name>
<sequence length="465" mass="53163">MFIKLKNLGPLKQAEFELGDMTIICGPNNTGKTYATYALFGFLSFWKEVFSIDVSKNSVQKLMTEGSTELDLNDYIKDAKTILKKGCKEYTKQLPRVFASSEKHFMDASFCIEISKNEIRPKESFELTMGTAKTKLISILKQPHDSKVHISLLVEKDERKIPTSLISKVISDAIKEILFGHLFPNAFIASAERTGAAIFRKELNFARNRLLEQLGTLETELNMFELLAKVYSDYALPVRANVDFTRQLESIAKKESFITKYHHELLADFSDIIGGEYTVTRSDELFFIPKANKRLKLSMDESSSAVRSLLDVGFYLRHVAQAGDLFVIDEPELNLHPENQRRIARLFARLLNLGVKIFMTTHSDYIIKELNTLIMLNQDKPHIVRIRENEKYKQEELLSSDRVKVYIAEEALTMLDGGKRKIRCQTLTAADIHPELGIEARSFDKTIEDMNRIQEEIVWGGDENA</sequence>
<dbReference type="SUPFAM" id="SSF52540">
    <property type="entry name" value="P-loop containing nucleoside triphosphate hydrolases"/>
    <property type="match status" value="1"/>
</dbReference>
<dbReference type="AlphaFoldDB" id="A0A7C4RUA5"/>
<gene>
    <name evidence="2" type="ORF">ENS29_15455</name>
</gene>
<accession>A0A7C4RUA5</accession>
<evidence type="ECO:0000259" key="1">
    <source>
        <dbReference type="Pfam" id="PF13175"/>
    </source>
</evidence>